<dbReference type="InterPro" id="IPR007557">
    <property type="entry name" value="PSP1_C"/>
</dbReference>
<dbReference type="InterPro" id="IPR047767">
    <property type="entry name" value="PSP1-like"/>
</dbReference>
<dbReference type="GO" id="GO:0005737">
    <property type="term" value="C:cytoplasm"/>
    <property type="evidence" value="ECO:0007669"/>
    <property type="project" value="TreeGrafter"/>
</dbReference>
<reference evidence="3 4" key="1">
    <citation type="submission" date="2018-05" db="EMBL/GenBank/DDBJ databases">
        <title>A metagenomic window into the 2 km-deep terrestrial subsurface aquifer revealed taxonomically and functionally diverse microbial community comprising novel uncultured bacterial lineages.</title>
        <authorList>
            <person name="Kadnikov V.V."/>
            <person name="Mardanov A.V."/>
            <person name="Beletsky A.V."/>
            <person name="Banks D."/>
            <person name="Pimenov N.V."/>
            <person name="Frank Y.A."/>
            <person name="Karnachuk O.V."/>
            <person name="Ravin N.V."/>
        </authorList>
    </citation>
    <scope>NUCLEOTIDE SEQUENCE [LARGE SCALE GENOMIC DNA]</scope>
    <source>
        <strain evidence="3">BY5</strain>
    </source>
</reference>
<protein>
    <submittedName>
        <fullName evidence="3">Signal peptidase-like protein</fullName>
    </submittedName>
</protein>
<dbReference type="PROSITE" id="PS51411">
    <property type="entry name" value="PSP1_C"/>
    <property type="match status" value="1"/>
</dbReference>
<gene>
    <name evidence="3" type="ORF">OZSIB_2160</name>
</gene>
<dbReference type="PANTHER" id="PTHR43830:SF3">
    <property type="entry name" value="PROTEIN PSP1"/>
    <property type="match status" value="1"/>
</dbReference>
<feature type="region of interest" description="Disordered" evidence="1">
    <location>
        <begin position="307"/>
        <end position="444"/>
    </location>
</feature>
<evidence type="ECO:0000259" key="2">
    <source>
        <dbReference type="PROSITE" id="PS51411"/>
    </source>
</evidence>
<evidence type="ECO:0000256" key="1">
    <source>
        <dbReference type="SAM" id="MobiDB-lite"/>
    </source>
</evidence>
<accession>A0A367ZVD4</accession>
<feature type="compositionally biased region" description="Basic and acidic residues" evidence="1">
    <location>
        <begin position="307"/>
        <end position="322"/>
    </location>
</feature>
<dbReference type="Pfam" id="PF04468">
    <property type="entry name" value="PSP1"/>
    <property type="match status" value="1"/>
</dbReference>
<feature type="domain" description="PSP1 C-terminal" evidence="2">
    <location>
        <begin position="63"/>
        <end position="148"/>
    </location>
</feature>
<dbReference type="EMBL" id="QOQW01000002">
    <property type="protein sequence ID" value="RCK81291.1"/>
    <property type="molecule type" value="Genomic_DNA"/>
</dbReference>
<evidence type="ECO:0000313" key="3">
    <source>
        <dbReference type="EMBL" id="RCK81291.1"/>
    </source>
</evidence>
<name>A0A367ZVD4_9BACT</name>
<feature type="compositionally biased region" description="Low complexity" evidence="1">
    <location>
        <begin position="381"/>
        <end position="392"/>
    </location>
</feature>
<feature type="compositionally biased region" description="Basic and acidic residues" evidence="1">
    <location>
        <begin position="359"/>
        <end position="379"/>
    </location>
</feature>
<feature type="compositionally biased region" description="Low complexity" evidence="1">
    <location>
        <begin position="337"/>
        <end position="358"/>
    </location>
</feature>
<comment type="caution">
    <text evidence="3">The sequence shown here is derived from an EMBL/GenBank/DDBJ whole genome shotgun (WGS) entry which is preliminary data.</text>
</comment>
<sequence length="444" mass="49054">MSQFVALRLRKLPVVHWFLEPNLELESTQKVLVRTQQGQEVATVLRTRPTDVPVKRGDDQFVKEILRPLSPEDQQKLQELCQKEREAFLKARALVAQHKLDMKLLRAEYLFDQSRLLFYFKSEIKVDFRDLLRSLGQAFRTRIELRQIGVRDEAKLLGGIGCCGKEVCCAQFMTSFGQVSTKMAKDQNLSLNPAKLSGICGRLLCCLAHEHEYYASFHGKYPKLGAEIAIGSEKAKVMDINFITQKALVGFLDRRKLFVPLAQIKGRKEPVTGRNLWWSQEEGQPEPDLDTLLAVYGITEVVQKAREAKEAKEARKREKRQEGAGGPGAGQPRSRRTAPATAEGGEGAGPAPAAGAGEAARRDPGAGAGDDRGDRDRARVSSSRQPAQPSQAGRPPATGDGQERAAEPDDLFPAPEEDFPGEAAEDEAEVDLAGLEDDEEPDEN</sequence>
<organism evidence="3 4">
    <name type="scientific">Candidatus Ozemobacter sibiricus</name>
    <dbReference type="NCBI Taxonomy" id="2268124"/>
    <lineage>
        <taxon>Bacteria</taxon>
        <taxon>Candidatus Ozemobacteria</taxon>
        <taxon>Candidatus Ozemobacterales</taxon>
        <taxon>Candidatus Ozemobacteraceae</taxon>
        <taxon>Candidatus Ozemobacter</taxon>
    </lineage>
</organism>
<feature type="compositionally biased region" description="Acidic residues" evidence="1">
    <location>
        <begin position="415"/>
        <end position="444"/>
    </location>
</feature>
<proteinExistence type="predicted"/>
<dbReference type="NCBIfam" id="NF041131">
    <property type="entry name" value="RicT_YaaT_fam"/>
    <property type="match status" value="1"/>
</dbReference>
<dbReference type="PANTHER" id="PTHR43830">
    <property type="entry name" value="PROTEIN PSP1"/>
    <property type="match status" value="1"/>
</dbReference>
<dbReference type="Proteomes" id="UP000252355">
    <property type="component" value="Unassembled WGS sequence"/>
</dbReference>
<evidence type="ECO:0000313" key="4">
    <source>
        <dbReference type="Proteomes" id="UP000252355"/>
    </source>
</evidence>
<dbReference type="AlphaFoldDB" id="A0A367ZVD4"/>